<organism evidence="8 9">
    <name type="scientific">Ceratitis capitata</name>
    <name type="common">Mediterranean fruit fly</name>
    <name type="synonym">Tephritis capitata</name>
    <dbReference type="NCBI Taxonomy" id="7213"/>
    <lineage>
        <taxon>Eukaryota</taxon>
        <taxon>Metazoa</taxon>
        <taxon>Ecdysozoa</taxon>
        <taxon>Arthropoda</taxon>
        <taxon>Hexapoda</taxon>
        <taxon>Insecta</taxon>
        <taxon>Pterygota</taxon>
        <taxon>Neoptera</taxon>
        <taxon>Endopterygota</taxon>
        <taxon>Diptera</taxon>
        <taxon>Brachycera</taxon>
        <taxon>Muscomorpha</taxon>
        <taxon>Tephritoidea</taxon>
        <taxon>Tephritidae</taxon>
        <taxon>Ceratitis</taxon>
        <taxon>Ceratitis</taxon>
    </lineage>
</organism>
<keyword evidence="5" id="KW-0862">Zinc</keyword>
<keyword evidence="3" id="KW-0479">Metal-binding</keyword>
<evidence type="ECO:0000256" key="3">
    <source>
        <dbReference type="ARBA" id="ARBA00022723"/>
    </source>
</evidence>
<evidence type="ECO:0000256" key="5">
    <source>
        <dbReference type="ARBA" id="ARBA00022833"/>
    </source>
</evidence>
<feature type="zinc finger region" description="RING-Gid-type" evidence="6">
    <location>
        <begin position="65"/>
        <end position="91"/>
    </location>
</feature>
<accession>A0A811UD61</accession>
<evidence type="ECO:0000256" key="4">
    <source>
        <dbReference type="ARBA" id="ARBA00022771"/>
    </source>
</evidence>
<name>A0A811UD61_CERCA</name>
<dbReference type="PROSITE" id="PS51867">
    <property type="entry name" value="ZF_RING_GID"/>
    <property type="match status" value="1"/>
</dbReference>
<evidence type="ECO:0000256" key="1">
    <source>
        <dbReference type="ARBA" id="ARBA00004496"/>
    </source>
</evidence>
<dbReference type="EMBL" id="CAJHJT010000001">
    <property type="protein sequence ID" value="CAD6995405.1"/>
    <property type="molecule type" value="Genomic_DNA"/>
</dbReference>
<feature type="domain" description="RING-Gid-type" evidence="7">
    <location>
        <begin position="65"/>
        <end position="91"/>
    </location>
</feature>
<dbReference type="InterPro" id="IPR024964">
    <property type="entry name" value="CTLH/CRA"/>
</dbReference>
<keyword evidence="4 6" id="KW-0863">Zinc-finger</keyword>
<dbReference type="Proteomes" id="UP000606786">
    <property type="component" value="Unassembled WGS sequence"/>
</dbReference>
<dbReference type="InterPro" id="IPR044063">
    <property type="entry name" value="ZF_RING_GID"/>
</dbReference>
<dbReference type="PANTHER" id="PTHR12170:SF2">
    <property type="entry name" value="E3 UBIQUITIN-PROTEIN TRANSFERASE MAEA"/>
    <property type="match status" value="1"/>
</dbReference>
<dbReference type="GO" id="GO:0061630">
    <property type="term" value="F:ubiquitin protein ligase activity"/>
    <property type="evidence" value="ECO:0007669"/>
    <property type="project" value="InterPro"/>
</dbReference>
<keyword evidence="2" id="KW-0963">Cytoplasm</keyword>
<proteinExistence type="predicted"/>
<protein>
    <submittedName>
        <fullName evidence="8">(Mediterranean fruit fly) hypothetical protein</fullName>
    </submittedName>
</protein>
<evidence type="ECO:0000256" key="2">
    <source>
        <dbReference type="ARBA" id="ARBA00022490"/>
    </source>
</evidence>
<dbReference type="GO" id="GO:0008270">
    <property type="term" value="F:zinc ion binding"/>
    <property type="evidence" value="ECO:0007669"/>
    <property type="project" value="UniProtKB-KW"/>
</dbReference>
<comment type="subcellular location">
    <subcellularLocation>
        <location evidence="1">Cytoplasm</location>
    </subcellularLocation>
</comment>
<sequence length="91" mass="10602">MRDTEPYKSLYSGQRWKDLVLNFRNENYRLFQLSIQSLLSVAIQAGLSSLKTPQCYTENCKNLHCPVCQKDFNQIAKNLPYSHCVQSRLIC</sequence>
<dbReference type="GO" id="GO:0043161">
    <property type="term" value="P:proteasome-mediated ubiquitin-dependent protein catabolic process"/>
    <property type="evidence" value="ECO:0007669"/>
    <property type="project" value="InterPro"/>
</dbReference>
<dbReference type="GO" id="GO:0005634">
    <property type="term" value="C:nucleus"/>
    <property type="evidence" value="ECO:0007669"/>
    <property type="project" value="TreeGrafter"/>
</dbReference>
<reference evidence="8" key="1">
    <citation type="submission" date="2020-11" db="EMBL/GenBank/DDBJ databases">
        <authorList>
            <person name="Whitehead M."/>
        </authorList>
    </citation>
    <scope>NUCLEOTIDE SEQUENCE</scope>
    <source>
        <strain evidence="8">EGII</strain>
    </source>
</reference>
<dbReference type="OrthoDB" id="1933455at2759"/>
<dbReference type="InterPro" id="IPR045098">
    <property type="entry name" value="Fyv10_fam"/>
</dbReference>
<dbReference type="AlphaFoldDB" id="A0A811UD61"/>
<evidence type="ECO:0000256" key="6">
    <source>
        <dbReference type="PROSITE-ProRule" id="PRU01215"/>
    </source>
</evidence>
<dbReference type="GO" id="GO:0005737">
    <property type="term" value="C:cytoplasm"/>
    <property type="evidence" value="ECO:0007669"/>
    <property type="project" value="UniProtKB-SubCell"/>
</dbReference>
<comment type="caution">
    <text evidence="8">The sequence shown here is derived from an EMBL/GenBank/DDBJ whole genome shotgun (WGS) entry which is preliminary data.</text>
</comment>
<gene>
    <name evidence="8" type="ORF">CCAP1982_LOCUS4123</name>
</gene>
<dbReference type="PANTHER" id="PTHR12170">
    <property type="entry name" value="MACROPHAGE ERYTHROBLAST ATTACHER-RELATED"/>
    <property type="match status" value="1"/>
</dbReference>
<dbReference type="GO" id="GO:0034657">
    <property type="term" value="C:GID complex"/>
    <property type="evidence" value="ECO:0007669"/>
    <property type="project" value="TreeGrafter"/>
</dbReference>
<feature type="non-terminal residue" evidence="8">
    <location>
        <position position="91"/>
    </location>
</feature>
<evidence type="ECO:0000313" key="9">
    <source>
        <dbReference type="Proteomes" id="UP000606786"/>
    </source>
</evidence>
<evidence type="ECO:0000259" key="7">
    <source>
        <dbReference type="PROSITE" id="PS51867"/>
    </source>
</evidence>
<keyword evidence="9" id="KW-1185">Reference proteome</keyword>
<evidence type="ECO:0000313" key="8">
    <source>
        <dbReference type="EMBL" id="CAD6995405.1"/>
    </source>
</evidence>
<dbReference type="Pfam" id="PF10607">
    <property type="entry name" value="CTLH"/>
    <property type="match status" value="1"/>
</dbReference>